<name>A0A1W6LAX3_9BURK</name>
<feature type="domain" description="Ice-binding protein C-terminal" evidence="1">
    <location>
        <begin position="148"/>
        <end position="172"/>
    </location>
</feature>
<dbReference type="Pfam" id="PF07589">
    <property type="entry name" value="PEP-CTERM"/>
    <property type="match status" value="1"/>
</dbReference>
<accession>A0A1W6LAX3</accession>
<dbReference type="EMBL" id="CP015118">
    <property type="protein sequence ID" value="ARN21393.1"/>
    <property type="molecule type" value="Genomic_DNA"/>
</dbReference>
<sequence length="175" mass="18874">MNTLGRALAAVTLCACAASASAMQWQLQSFNYAMANEPATGTFFFDGVTFSDWDIQTPFSMDYQPYHYTSANSKIDIREDGYLVIGLNIGNGTCLERGNAPFGLATTCLYLSLPTLFDGTSVSGSFMEYRTTYGGYTEGRGYGGTYAPIPEPATAAMLLAGAGLVGWTARRRRRA</sequence>
<evidence type="ECO:0000313" key="3">
    <source>
        <dbReference type="Proteomes" id="UP000193427"/>
    </source>
</evidence>
<dbReference type="RefSeq" id="WP_157782174.1">
    <property type="nucleotide sequence ID" value="NZ_BSPR01000013.1"/>
</dbReference>
<keyword evidence="3" id="KW-1185">Reference proteome</keyword>
<dbReference type="Proteomes" id="UP000193427">
    <property type="component" value="Chromosome"/>
</dbReference>
<organism evidence="2 3">
    <name type="scientific">Piscinibacter gummiphilus</name>
    <dbReference type="NCBI Taxonomy" id="946333"/>
    <lineage>
        <taxon>Bacteria</taxon>
        <taxon>Pseudomonadati</taxon>
        <taxon>Pseudomonadota</taxon>
        <taxon>Betaproteobacteria</taxon>
        <taxon>Burkholderiales</taxon>
        <taxon>Sphaerotilaceae</taxon>
        <taxon>Piscinibacter</taxon>
    </lineage>
</organism>
<proteinExistence type="predicted"/>
<evidence type="ECO:0000313" key="2">
    <source>
        <dbReference type="EMBL" id="ARN21393.1"/>
    </source>
</evidence>
<dbReference type="InterPro" id="IPR013424">
    <property type="entry name" value="Ice-binding_C"/>
</dbReference>
<reference evidence="2 3" key="1">
    <citation type="submission" date="2016-04" db="EMBL/GenBank/DDBJ databases">
        <title>Complete genome sequence of natural rubber-degrading, novel Gram-negative bacterium, Rhizobacter gummiphilus strain NS21.</title>
        <authorList>
            <person name="Tabata M."/>
            <person name="Kasai D."/>
            <person name="Fukuda M."/>
        </authorList>
    </citation>
    <scope>NUCLEOTIDE SEQUENCE [LARGE SCALE GENOMIC DNA]</scope>
    <source>
        <strain evidence="2 3">NS21</strain>
    </source>
</reference>
<dbReference type="NCBIfam" id="TIGR02595">
    <property type="entry name" value="PEP_CTERM"/>
    <property type="match status" value="1"/>
</dbReference>
<gene>
    <name evidence="2" type="ORF">A4W93_16635</name>
</gene>
<protein>
    <recommendedName>
        <fullName evidence="1">Ice-binding protein C-terminal domain-containing protein</fullName>
    </recommendedName>
</protein>
<evidence type="ECO:0000259" key="1">
    <source>
        <dbReference type="Pfam" id="PF07589"/>
    </source>
</evidence>
<dbReference type="AlphaFoldDB" id="A0A1W6LAX3"/>
<dbReference type="KEGG" id="rgu:A4W93_16635"/>